<proteinExistence type="predicted"/>
<evidence type="ECO:0000313" key="1">
    <source>
        <dbReference type="EMBL" id="CAK5269722.1"/>
    </source>
</evidence>
<keyword evidence="2" id="KW-1185">Reference proteome</keyword>
<dbReference type="EMBL" id="CAVNYO010000151">
    <property type="protein sequence ID" value="CAK5269722.1"/>
    <property type="molecule type" value="Genomic_DNA"/>
</dbReference>
<evidence type="ECO:0000313" key="2">
    <source>
        <dbReference type="Proteomes" id="UP001295794"/>
    </source>
</evidence>
<gene>
    <name evidence="1" type="ORF">MYCIT1_LOCUS13659</name>
</gene>
<protein>
    <submittedName>
        <fullName evidence="1">Uncharacterized protein</fullName>
    </submittedName>
</protein>
<accession>A0AAD2H5U0</accession>
<sequence length="172" mass="18283">MIQLKSIQERGRVGGTGISEETGRNRKCSTTTDVSHLACPDAYPTGPLCAIGLPAAGRQCTVLRQSETRTVWTSRLDLSHSCLGALRRLHRALQSSGCILRSAAIIVRRLHIHLKFVLAVGYGAGFGACDYDSDKAPRGTAGWEFAADALPEGDDGAPVMCPGSECAGIIMR</sequence>
<reference evidence="1" key="1">
    <citation type="submission" date="2023-11" db="EMBL/GenBank/DDBJ databases">
        <authorList>
            <person name="De Vega J J."/>
            <person name="De Vega J J."/>
        </authorList>
    </citation>
    <scope>NUCLEOTIDE SEQUENCE</scope>
</reference>
<organism evidence="1 2">
    <name type="scientific">Mycena citricolor</name>
    <dbReference type="NCBI Taxonomy" id="2018698"/>
    <lineage>
        <taxon>Eukaryota</taxon>
        <taxon>Fungi</taxon>
        <taxon>Dikarya</taxon>
        <taxon>Basidiomycota</taxon>
        <taxon>Agaricomycotina</taxon>
        <taxon>Agaricomycetes</taxon>
        <taxon>Agaricomycetidae</taxon>
        <taxon>Agaricales</taxon>
        <taxon>Marasmiineae</taxon>
        <taxon>Mycenaceae</taxon>
        <taxon>Mycena</taxon>
    </lineage>
</organism>
<comment type="caution">
    <text evidence="1">The sequence shown here is derived from an EMBL/GenBank/DDBJ whole genome shotgun (WGS) entry which is preliminary data.</text>
</comment>
<dbReference type="AlphaFoldDB" id="A0AAD2H5U0"/>
<dbReference type="Proteomes" id="UP001295794">
    <property type="component" value="Unassembled WGS sequence"/>
</dbReference>
<name>A0AAD2H5U0_9AGAR</name>